<dbReference type="GO" id="GO:0016102">
    <property type="term" value="P:diterpenoid biosynthetic process"/>
    <property type="evidence" value="ECO:0007669"/>
    <property type="project" value="InterPro"/>
</dbReference>
<dbReference type="GO" id="GO:0010333">
    <property type="term" value="F:terpene synthase activity"/>
    <property type="evidence" value="ECO:0000318"/>
    <property type="project" value="GO_Central"/>
</dbReference>
<dbReference type="FunCoup" id="A0A251T2E0">
    <property type="interactions" value="38"/>
</dbReference>
<evidence type="ECO:0000313" key="5">
    <source>
        <dbReference type="Proteomes" id="UP000215914"/>
    </source>
</evidence>
<dbReference type="AlphaFoldDB" id="A0A251T2E0"/>
<dbReference type="SUPFAM" id="SSF48576">
    <property type="entry name" value="Terpenoid synthases"/>
    <property type="match status" value="1"/>
</dbReference>
<dbReference type="CDD" id="cd00684">
    <property type="entry name" value="Terpene_cyclase_plant_C1"/>
    <property type="match status" value="1"/>
</dbReference>
<dbReference type="SFLD" id="SFLDG01019">
    <property type="entry name" value="Terpene_Cyclase_Like_1_C_Termi"/>
    <property type="match status" value="1"/>
</dbReference>
<dbReference type="PANTHER" id="PTHR31225:SF254">
    <property type="entry name" value="LYASE"/>
    <property type="match status" value="1"/>
</dbReference>
<evidence type="ECO:0000259" key="3">
    <source>
        <dbReference type="Pfam" id="PF03936"/>
    </source>
</evidence>
<dbReference type="InterPro" id="IPR034741">
    <property type="entry name" value="Terpene_cyclase-like_1_C"/>
</dbReference>
<evidence type="ECO:0000256" key="1">
    <source>
        <dbReference type="ARBA" id="ARBA00022723"/>
    </source>
</evidence>
<dbReference type="SMR" id="A0A251T2E0"/>
<dbReference type="EMBL" id="CM007901">
    <property type="protein sequence ID" value="OTG04031.1"/>
    <property type="molecule type" value="Genomic_DNA"/>
</dbReference>
<dbReference type="OrthoDB" id="1877784at2759"/>
<dbReference type="EC" id="4.2.3.104" evidence="4"/>
<proteinExistence type="predicted"/>
<dbReference type="InterPro" id="IPR005630">
    <property type="entry name" value="Terpene_synthase_metal-bd"/>
</dbReference>
<dbReference type="InterPro" id="IPR001906">
    <property type="entry name" value="Terpene_synth_N"/>
</dbReference>
<dbReference type="InterPro" id="IPR008949">
    <property type="entry name" value="Isoprenoid_synthase_dom_sf"/>
</dbReference>
<dbReference type="STRING" id="4232.A0A251T2E0"/>
<dbReference type="KEGG" id="ag:AAY41422"/>
<dbReference type="Pfam" id="PF01397">
    <property type="entry name" value="Terpene_synth"/>
    <property type="match status" value="1"/>
</dbReference>
<gene>
    <name evidence="4" type="primary">CS</name>
    <name evidence="4" type="ORF">HannXRQ_Chr12g0357851</name>
</gene>
<accession>A0A251T2E0</accession>
<dbReference type="Gene3D" id="1.50.10.130">
    <property type="entry name" value="Terpene synthase, N-terminal domain"/>
    <property type="match status" value="1"/>
</dbReference>
<dbReference type="Pfam" id="PF03936">
    <property type="entry name" value="Terpene_synth_C"/>
    <property type="match status" value="1"/>
</dbReference>
<dbReference type="Gene3D" id="1.10.600.10">
    <property type="entry name" value="Farnesyl Diphosphate Synthase"/>
    <property type="match status" value="1"/>
</dbReference>
<dbReference type="EC" id="4.2.3.125" evidence="4"/>
<dbReference type="InterPro" id="IPR036965">
    <property type="entry name" value="Terpene_synth_N_sf"/>
</dbReference>
<dbReference type="InParanoid" id="A0A251T2E0"/>
<keyword evidence="5" id="KW-1185">Reference proteome</keyword>
<dbReference type="InterPro" id="IPR050148">
    <property type="entry name" value="Terpene_synthase-like"/>
</dbReference>
<reference evidence="5" key="1">
    <citation type="journal article" date="2017" name="Nature">
        <title>The sunflower genome provides insights into oil metabolism, flowering and Asterid evolution.</title>
        <authorList>
            <person name="Badouin H."/>
            <person name="Gouzy J."/>
            <person name="Grassa C.J."/>
            <person name="Murat F."/>
            <person name="Staton S.E."/>
            <person name="Cottret L."/>
            <person name="Lelandais-Briere C."/>
            <person name="Owens G.L."/>
            <person name="Carrere S."/>
            <person name="Mayjonade B."/>
            <person name="Legrand L."/>
            <person name="Gill N."/>
            <person name="Kane N.C."/>
            <person name="Bowers J.E."/>
            <person name="Hubner S."/>
            <person name="Bellec A."/>
            <person name="Berard A."/>
            <person name="Berges H."/>
            <person name="Blanchet N."/>
            <person name="Boniface M.C."/>
            <person name="Brunel D."/>
            <person name="Catrice O."/>
            <person name="Chaidir N."/>
            <person name="Claudel C."/>
            <person name="Donnadieu C."/>
            <person name="Faraut T."/>
            <person name="Fievet G."/>
            <person name="Helmstetter N."/>
            <person name="King M."/>
            <person name="Knapp S.J."/>
            <person name="Lai Z."/>
            <person name="Le Paslier M.C."/>
            <person name="Lippi Y."/>
            <person name="Lorenzon L."/>
            <person name="Mandel J.R."/>
            <person name="Marage G."/>
            <person name="Marchand G."/>
            <person name="Marquand E."/>
            <person name="Bret-Mestries E."/>
            <person name="Morien E."/>
            <person name="Nambeesan S."/>
            <person name="Nguyen T."/>
            <person name="Pegot-Espagnet P."/>
            <person name="Pouilly N."/>
            <person name="Raftis F."/>
            <person name="Sallet E."/>
            <person name="Schiex T."/>
            <person name="Thomas J."/>
            <person name="Vandecasteele C."/>
            <person name="Vares D."/>
            <person name="Vear F."/>
            <person name="Vautrin S."/>
            <person name="Crespi M."/>
            <person name="Mangin B."/>
            <person name="Burke J.M."/>
            <person name="Salse J."/>
            <person name="Munos S."/>
            <person name="Vincourt P."/>
            <person name="Rieseberg L.H."/>
            <person name="Langlade N.B."/>
        </authorList>
    </citation>
    <scope>NUCLEOTIDE SEQUENCE [LARGE SCALE GENOMIC DNA]</scope>
    <source>
        <strain evidence="5">cv. SF193</strain>
    </source>
</reference>
<keyword evidence="1" id="KW-0479">Metal-binding</keyword>
<evidence type="ECO:0000313" key="4">
    <source>
        <dbReference type="EMBL" id="OTG04031.1"/>
    </source>
</evidence>
<sequence length="555" mass="64263">MATTEANTMAQANSQTTIEPVRHLANFPPSIWGDQFLSFSLDNSQLEAYSKAMEQPKENVRRMILNPAIDTNEKLGLIYCVYRLGLTYNFSKDIDGQLDELFKQLNLQSYNEADLYTISIHFQVFRHFGYRFSCDVFNKFKDSSSGKFKEDMTRDVRGMISLYESAQLRIRGESILDEAGAFAESKLKTIEKTLDGTLAQQVKHVLERPFNRGHQMVEARKYLFLFEEEISRYDSLLMLAKVHFNYLQLLQKEELRSVSKWWKDLDLPAKTLYVRDRVPELYVWILAFFLEPYYSEVRIITTKIVLLVLVLDDTYDAYATIEESRLLTHAINRWEVSAMLQLPEYMKPLYEILLNEYDGFYKHGRTNVIETSKKAFQDLARSYHQESEWRHAKEVPSFEEYMKIGTTTSAHNVLSKTALIGMGNIVTREALAWYESYPKIVQLSELIGRLEDDVVSVEFERERAPTATSVDAYMKTYGVSENVAVKILKKLVENGWKDLNEACLKPTEVSLDLLAPIIGLTNMTDVAYRHNDGLTFPEKTLKEYITLLFCVPVPM</sequence>
<organism evidence="4 5">
    <name type="scientific">Helianthus annuus</name>
    <name type="common">Common sunflower</name>
    <dbReference type="NCBI Taxonomy" id="4232"/>
    <lineage>
        <taxon>Eukaryota</taxon>
        <taxon>Viridiplantae</taxon>
        <taxon>Streptophyta</taxon>
        <taxon>Embryophyta</taxon>
        <taxon>Tracheophyta</taxon>
        <taxon>Spermatophyta</taxon>
        <taxon>Magnoliopsida</taxon>
        <taxon>eudicotyledons</taxon>
        <taxon>Gunneridae</taxon>
        <taxon>Pentapetalae</taxon>
        <taxon>asterids</taxon>
        <taxon>campanulids</taxon>
        <taxon>Asterales</taxon>
        <taxon>Asteraceae</taxon>
        <taxon>Asteroideae</taxon>
        <taxon>Heliantheae alliance</taxon>
        <taxon>Heliantheae</taxon>
        <taxon>Helianthus</taxon>
    </lineage>
</organism>
<dbReference type="PANTHER" id="PTHR31225">
    <property type="entry name" value="OS04G0344100 PROTEIN-RELATED"/>
    <property type="match status" value="1"/>
</dbReference>
<dbReference type="Proteomes" id="UP000215914">
    <property type="component" value="Chromosome 12"/>
</dbReference>
<dbReference type="GO" id="GO:0046246">
    <property type="term" value="P:terpene biosynthetic process"/>
    <property type="evidence" value="ECO:0000318"/>
    <property type="project" value="GO_Central"/>
</dbReference>
<protein>
    <submittedName>
        <fullName evidence="4">Putative alpha-copaene synthase</fullName>
        <ecNumber evidence="4">4.2.3.104</ecNumber>
        <ecNumber evidence="4">4.2.3.125</ecNumber>
    </submittedName>
</protein>
<dbReference type="SUPFAM" id="SSF48239">
    <property type="entry name" value="Terpenoid cyclases/Protein prenyltransferases"/>
    <property type="match status" value="1"/>
</dbReference>
<feature type="domain" description="Terpene synthase N-terminal" evidence="2">
    <location>
        <begin position="31"/>
        <end position="206"/>
    </location>
</feature>
<dbReference type="InterPro" id="IPR008930">
    <property type="entry name" value="Terpenoid_cyclase/PrenylTrfase"/>
</dbReference>
<dbReference type="SFLD" id="SFLDS00005">
    <property type="entry name" value="Isoprenoid_Synthase_Type_I"/>
    <property type="match status" value="1"/>
</dbReference>
<dbReference type="OMA" id="YSRGRIH"/>
<feature type="domain" description="Terpene synthase metal-binding" evidence="3">
    <location>
        <begin position="263"/>
        <end position="498"/>
    </location>
</feature>
<dbReference type="GO" id="GO:0000287">
    <property type="term" value="F:magnesium ion binding"/>
    <property type="evidence" value="ECO:0007669"/>
    <property type="project" value="InterPro"/>
</dbReference>
<name>A0A251T2E0_HELAN</name>
<dbReference type="InterPro" id="IPR044814">
    <property type="entry name" value="Terpene_cyclase_plant_C1"/>
</dbReference>
<dbReference type="FunFam" id="1.10.600.10:FF:000007">
    <property type="entry name" value="Isoprene synthase, chloroplastic"/>
    <property type="match status" value="1"/>
</dbReference>
<dbReference type="GO" id="GO:0080017">
    <property type="term" value="F:alpha-humulene synthase activity"/>
    <property type="evidence" value="ECO:0007669"/>
    <property type="project" value="UniProtKB-EC"/>
</dbReference>
<evidence type="ECO:0000259" key="2">
    <source>
        <dbReference type="Pfam" id="PF01397"/>
    </source>
</evidence>
<keyword evidence="4" id="KW-0456">Lyase</keyword>